<dbReference type="Pfam" id="PF26571">
    <property type="entry name" value="VldE"/>
    <property type="match status" value="1"/>
</dbReference>
<dbReference type="EMBL" id="JAPZVQ010000012">
    <property type="protein sequence ID" value="MDA1386904.1"/>
    <property type="molecule type" value="Genomic_DNA"/>
</dbReference>
<evidence type="ECO:0000256" key="2">
    <source>
        <dbReference type="SAM" id="MobiDB-lite"/>
    </source>
</evidence>
<keyword evidence="1" id="KW-0175">Coiled coil</keyword>
<organism evidence="5 7">
    <name type="scientific">Glycomyces lechevalierae</name>
    <dbReference type="NCBI Taxonomy" id="256034"/>
    <lineage>
        <taxon>Bacteria</taxon>
        <taxon>Bacillati</taxon>
        <taxon>Actinomycetota</taxon>
        <taxon>Actinomycetes</taxon>
        <taxon>Glycomycetales</taxon>
        <taxon>Glycomycetaceae</taxon>
        <taxon>Glycomyces</taxon>
    </lineage>
</organism>
<dbReference type="AlphaFoldDB" id="A0A9X3PK67"/>
<evidence type="ECO:0000256" key="1">
    <source>
        <dbReference type="SAM" id="Coils"/>
    </source>
</evidence>
<reference evidence="6 8" key="2">
    <citation type="submission" date="2023-07" db="EMBL/GenBank/DDBJ databases">
        <title>Sequencing the genomes of 1000 actinobacteria strains.</title>
        <authorList>
            <person name="Klenk H.-P."/>
        </authorList>
    </citation>
    <scope>NUCLEOTIDE SEQUENCE [LARGE SCALE GENOMIC DNA]</scope>
    <source>
        <strain evidence="6 8">DSM 44724</strain>
    </source>
</reference>
<reference evidence="5" key="1">
    <citation type="submission" date="2022-12" db="EMBL/GenBank/DDBJ databases">
        <title>Gycomyces niveus sp.nov., a novel actinomycete isolated from soil in Shouguang.</title>
        <authorList>
            <person name="Yang X."/>
        </authorList>
    </citation>
    <scope>NUCLEOTIDE SEQUENCE</scope>
    <source>
        <strain evidence="5">DSM 44724</strain>
    </source>
</reference>
<dbReference type="InterPro" id="IPR058593">
    <property type="entry name" value="ARB_07466-like_C"/>
</dbReference>
<dbReference type="Proteomes" id="UP001145799">
    <property type="component" value="Unassembled WGS sequence"/>
</dbReference>
<feature type="region of interest" description="Disordered" evidence="2">
    <location>
        <begin position="149"/>
        <end position="206"/>
    </location>
</feature>
<dbReference type="EMBL" id="JAVDYD010000001">
    <property type="protein sequence ID" value="MDR7336294.1"/>
    <property type="molecule type" value="Genomic_DNA"/>
</dbReference>
<accession>A0A9X3PK67</accession>
<gene>
    <name evidence="6" type="ORF">J2S69_000013</name>
    <name evidence="5" type="ORF">O2L01_18035</name>
</gene>
<feature type="domain" description="ARB-07466-like C-terminal" evidence="4">
    <location>
        <begin position="204"/>
        <end position="312"/>
    </location>
</feature>
<feature type="coiled-coil region" evidence="1">
    <location>
        <begin position="29"/>
        <end position="77"/>
    </location>
</feature>
<name>A0A9X3PK67_9ACTN</name>
<feature type="chain" id="PRO_5040755610" evidence="3">
    <location>
        <begin position="26"/>
        <end position="321"/>
    </location>
</feature>
<proteinExistence type="predicted"/>
<protein>
    <submittedName>
        <fullName evidence="6">Coiled-coil protein SlyX</fullName>
    </submittedName>
</protein>
<evidence type="ECO:0000259" key="4">
    <source>
        <dbReference type="Pfam" id="PF26571"/>
    </source>
</evidence>
<evidence type="ECO:0000256" key="3">
    <source>
        <dbReference type="SAM" id="SignalP"/>
    </source>
</evidence>
<feature type="signal peptide" evidence="3">
    <location>
        <begin position="1"/>
        <end position="25"/>
    </location>
</feature>
<feature type="compositionally biased region" description="Low complexity" evidence="2">
    <location>
        <begin position="172"/>
        <end position="188"/>
    </location>
</feature>
<evidence type="ECO:0000313" key="5">
    <source>
        <dbReference type="EMBL" id="MDA1386904.1"/>
    </source>
</evidence>
<comment type="caution">
    <text evidence="5">The sequence shown here is derived from an EMBL/GenBank/DDBJ whole genome shotgun (WGS) entry which is preliminary data.</text>
</comment>
<evidence type="ECO:0000313" key="6">
    <source>
        <dbReference type="EMBL" id="MDR7336294.1"/>
    </source>
</evidence>
<feature type="region of interest" description="Disordered" evidence="2">
    <location>
        <begin position="302"/>
        <end position="321"/>
    </location>
</feature>
<evidence type="ECO:0000313" key="7">
    <source>
        <dbReference type="Proteomes" id="UP001145799"/>
    </source>
</evidence>
<dbReference type="Proteomes" id="UP001183604">
    <property type="component" value="Unassembled WGS sequence"/>
</dbReference>
<dbReference type="Gene3D" id="6.10.250.3150">
    <property type="match status" value="1"/>
</dbReference>
<evidence type="ECO:0000313" key="8">
    <source>
        <dbReference type="Proteomes" id="UP001183604"/>
    </source>
</evidence>
<keyword evidence="8" id="KW-1185">Reference proteome</keyword>
<dbReference type="RefSeq" id="WP_270123392.1">
    <property type="nucleotide sequence ID" value="NZ_BAAAOM010000001.1"/>
</dbReference>
<keyword evidence="3" id="KW-0732">Signal</keyword>
<sequence length="321" mass="34361">MRSKQIIPVVLLAALVAFFPVPASAEPDEETLESDLAEAIDKVADAEDAVDAANARAAELETQITQTEALFGELTAELNEYAVYLHTEGELQTTNAILSSEDGSALVDAMTYTGFLGGERARLMNDAGALLDELEAQRSAHADEVQAAEDALEEAEKAADELEEQLEELRAEQSSGPGSDGGAPAAEGYDGDGGGCTEDDPTTDGCLTPRTLNMYYETIEAGFDHYVSCYRSGGSGEHPLGRACDWAADESGFQNEDATGDDKTYGDQLASWYVNNADALGVEYVIWYNEFWSPSSGWRSYSGGNGDPASDHTNHVHVSMR</sequence>